<dbReference type="Pfam" id="PF25342">
    <property type="entry name" value="GT_PLOD"/>
    <property type="match status" value="1"/>
</dbReference>
<proteinExistence type="predicted"/>
<accession>A0A511BS11</accession>
<dbReference type="AlphaFoldDB" id="A0A511BS11"/>
<evidence type="ECO:0000259" key="1">
    <source>
        <dbReference type="Pfam" id="PF25342"/>
    </source>
</evidence>
<evidence type="ECO:0000313" key="3">
    <source>
        <dbReference type="Proteomes" id="UP000321405"/>
    </source>
</evidence>
<keyword evidence="3" id="KW-1185">Reference proteome</keyword>
<sequence>MYHMTVCYPYGDNNHLQIRSEALGLRYINSPRLLNGDRDYKHIKKFVWIIHELESNELLRNSVVMFTDAHDIMVMANSQELCSLFYAFDCDFLISGESHFFPEPETEDRRLIRDYFHNDHPAPYPNAGAWIAYGWAALELLRESVAHAREIGSDDDQLAIQDVMVVNETLRIRVDHDNLVFKSVVGNIDNISIRGSSIFDENLRRIPVLHFNGNRHHLDFFRFYNDLFTLNRNPDLLLRVVETAAGAYVAYDEGRFALTEHRSPKILFLLSAPSGNSCLMTGDGRVVTISPEFNLAAGHHRVDGWEIIRTSNVQTVLQTFFPDETFAFLPLKTRDICDAHLRASTTNILEYFYNL</sequence>
<protein>
    <recommendedName>
        <fullName evidence="1">PLOD1-3-like GT domain-containing protein</fullName>
    </recommendedName>
</protein>
<dbReference type="Proteomes" id="UP000321405">
    <property type="component" value="Unassembled WGS sequence"/>
</dbReference>
<reference evidence="2 3" key="1">
    <citation type="submission" date="2019-07" db="EMBL/GenBank/DDBJ databases">
        <title>Whole genome shotgun sequence of Swaminathania salitolerans NBRC 104436.</title>
        <authorList>
            <person name="Hosoyama A."/>
            <person name="Uohara A."/>
            <person name="Ohji S."/>
            <person name="Ichikawa N."/>
        </authorList>
    </citation>
    <scope>NUCLEOTIDE SEQUENCE [LARGE SCALE GENOMIC DNA]</scope>
    <source>
        <strain evidence="2 3">NBRC 104436</strain>
    </source>
</reference>
<dbReference type="EMBL" id="BJVC01000005">
    <property type="protein sequence ID" value="GEL02902.1"/>
    <property type="molecule type" value="Genomic_DNA"/>
</dbReference>
<dbReference type="CDD" id="cd22997">
    <property type="entry name" value="GT_LH"/>
    <property type="match status" value="1"/>
</dbReference>
<feature type="domain" description="PLOD1-3-like GT" evidence="1">
    <location>
        <begin position="46"/>
        <end position="195"/>
    </location>
</feature>
<evidence type="ECO:0000313" key="2">
    <source>
        <dbReference type="EMBL" id="GEL02902.1"/>
    </source>
</evidence>
<dbReference type="InterPro" id="IPR057589">
    <property type="entry name" value="GT_PLOD"/>
</dbReference>
<gene>
    <name evidence="2" type="ORF">SSA02_20650</name>
</gene>
<comment type="caution">
    <text evidence="2">The sequence shown here is derived from an EMBL/GenBank/DDBJ whole genome shotgun (WGS) entry which is preliminary data.</text>
</comment>
<name>A0A511BS11_9PROT</name>
<organism evidence="2 3">
    <name type="scientific">Swaminathania salitolerans</name>
    <dbReference type="NCBI Taxonomy" id="182838"/>
    <lineage>
        <taxon>Bacteria</taxon>
        <taxon>Pseudomonadati</taxon>
        <taxon>Pseudomonadota</taxon>
        <taxon>Alphaproteobacteria</taxon>
        <taxon>Acetobacterales</taxon>
        <taxon>Acetobacteraceae</taxon>
        <taxon>Swaminathania</taxon>
    </lineage>
</organism>